<gene>
    <name evidence="4" type="ORF">E7Z74_07890</name>
</gene>
<reference evidence="4" key="1">
    <citation type="submission" date="2019-04" db="EMBL/GenBank/DDBJ databases">
        <title>Evolution of Biomass-Degrading Anaerobic Consortia Revealed by Metagenomics.</title>
        <authorList>
            <person name="Peng X."/>
        </authorList>
    </citation>
    <scope>NUCLEOTIDE SEQUENCE</scope>
    <source>
        <strain evidence="4">SIG13</strain>
    </source>
</reference>
<dbReference type="PANTHER" id="PTHR44943">
    <property type="entry name" value="CELLULOSE SYNTHASE OPERON PROTEIN C"/>
    <property type="match status" value="1"/>
</dbReference>
<evidence type="ECO:0008006" key="6">
    <source>
        <dbReference type="Google" id="ProtNLM"/>
    </source>
</evidence>
<dbReference type="Proteomes" id="UP000713479">
    <property type="component" value="Unassembled WGS sequence"/>
</dbReference>
<keyword evidence="2 3" id="KW-0802">TPR repeat</keyword>
<name>A0A8T3VPA6_9EURY</name>
<evidence type="ECO:0000313" key="5">
    <source>
        <dbReference type="Proteomes" id="UP000713479"/>
    </source>
</evidence>
<sequence>MKFCYECGYKLEGFEKFCPECGKEFKSSKDTEHFIESIFNQFKNDIDRIKEETIQKFEERDIEDAFDDFSKNSKKALNKDIIYINRARRKLEVSEDNQRVIYLCNKALLVDEFNWEAYYLKGRALINLERYDEAIEELITCLALNEDYINARLYIAKAYHLKGEVGYALNVYDSILNIDDRHFDALCGKALIFFEQENYFDADKFFKKANDVSALPKEYMYKWSVCLKKLKEE</sequence>
<evidence type="ECO:0000313" key="4">
    <source>
        <dbReference type="EMBL" id="MBE6511161.1"/>
    </source>
</evidence>
<feature type="repeat" description="TPR" evidence="3">
    <location>
        <begin position="115"/>
        <end position="148"/>
    </location>
</feature>
<dbReference type="InterPro" id="IPR051685">
    <property type="entry name" value="Ycf3/AcsC/BcsC/TPR_MFPF"/>
</dbReference>
<evidence type="ECO:0000256" key="1">
    <source>
        <dbReference type="ARBA" id="ARBA00022737"/>
    </source>
</evidence>
<protein>
    <recommendedName>
        <fullName evidence="6">TPR repeat-containing protein</fullName>
    </recommendedName>
</protein>
<accession>A0A8T3VPA6</accession>
<dbReference type="PROSITE" id="PS50005">
    <property type="entry name" value="TPR"/>
    <property type="match status" value="1"/>
</dbReference>
<keyword evidence="1" id="KW-0677">Repeat</keyword>
<proteinExistence type="predicted"/>
<organism evidence="4 5">
    <name type="scientific">Methanobrevibacter millerae</name>
    <dbReference type="NCBI Taxonomy" id="230361"/>
    <lineage>
        <taxon>Archaea</taxon>
        <taxon>Methanobacteriati</taxon>
        <taxon>Methanobacteriota</taxon>
        <taxon>Methanomada group</taxon>
        <taxon>Methanobacteria</taxon>
        <taxon>Methanobacteriales</taxon>
        <taxon>Methanobacteriaceae</taxon>
        <taxon>Methanobrevibacter</taxon>
    </lineage>
</organism>
<dbReference type="PANTHER" id="PTHR44943:SF8">
    <property type="entry name" value="TPR REPEAT-CONTAINING PROTEIN MJ0263"/>
    <property type="match status" value="1"/>
</dbReference>
<dbReference type="InterPro" id="IPR011990">
    <property type="entry name" value="TPR-like_helical_dom_sf"/>
</dbReference>
<dbReference type="InterPro" id="IPR019734">
    <property type="entry name" value="TPR_rpt"/>
</dbReference>
<dbReference type="SMART" id="SM00028">
    <property type="entry name" value="TPR"/>
    <property type="match status" value="3"/>
</dbReference>
<dbReference type="SUPFAM" id="SSF48452">
    <property type="entry name" value="TPR-like"/>
    <property type="match status" value="1"/>
</dbReference>
<dbReference type="Gene3D" id="1.25.40.10">
    <property type="entry name" value="Tetratricopeptide repeat domain"/>
    <property type="match status" value="1"/>
</dbReference>
<dbReference type="EMBL" id="SUTF01000009">
    <property type="protein sequence ID" value="MBE6511161.1"/>
    <property type="molecule type" value="Genomic_DNA"/>
</dbReference>
<evidence type="ECO:0000256" key="3">
    <source>
        <dbReference type="PROSITE-ProRule" id="PRU00339"/>
    </source>
</evidence>
<evidence type="ECO:0000256" key="2">
    <source>
        <dbReference type="ARBA" id="ARBA00022803"/>
    </source>
</evidence>
<comment type="caution">
    <text evidence="4">The sequence shown here is derived from an EMBL/GenBank/DDBJ whole genome shotgun (WGS) entry which is preliminary data.</text>
</comment>
<dbReference type="Pfam" id="PF13181">
    <property type="entry name" value="TPR_8"/>
    <property type="match status" value="1"/>
</dbReference>
<dbReference type="AlphaFoldDB" id="A0A8T3VPA6"/>